<evidence type="ECO:0000313" key="2">
    <source>
        <dbReference type="Proteomes" id="UP001602287"/>
    </source>
</evidence>
<protein>
    <recommendedName>
        <fullName evidence="3">Antibiotic biosynthesis monooxygenase</fullName>
    </recommendedName>
</protein>
<dbReference type="Proteomes" id="UP001602287">
    <property type="component" value="Unassembled WGS sequence"/>
</dbReference>
<accession>A0ABW6VKW0</accession>
<organism evidence="1 2">
    <name type="scientific">Micromonospora parva</name>
    <dbReference type="NCBI Taxonomy" id="1464048"/>
    <lineage>
        <taxon>Bacteria</taxon>
        <taxon>Bacillati</taxon>
        <taxon>Actinomycetota</taxon>
        <taxon>Actinomycetes</taxon>
        <taxon>Micromonosporales</taxon>
        <taxon>Micromonosporaceae</taxon>
        <taxon>Micromonospora</taxon>
    </lineage>
</organism>
<name>A0ABW6VKW0_9ACTN</name>
<reference evidence="1 2" key="1">
    <citation type="submission" date="2024-10" db="EMBL/GenBank/DDBJ databases">
        <title>The Natural Products Discovery Center: Release of the First 8490 Sequenced Strains for Exploring Actinobacteria Biosynthetic Diversity.</title>
        <authorList>
            <person name="Kalkreuter E."/>
            <person name="Kautsar S.A."/>
            <person name="Yang D."/>
            <person name="Bader C.D."/>
            <person name="Teijaro C.N."/>
            <person name="Fluegel L."/>
            <person name="Davis C.M."/>
            <person name="Simpson J.R."/>
            <person name="Lauterbach L."/>
            <person name="Steele A.D."/>
            <person name="Gui C."/>
            <person name="Meng S."/>
            <person name="Li G."/>
            <person name="Viehrig K."/>
            <person name="Ye F."/>
            <person name="Su P."/>
            <person name="Kiefer A.F."/>
            <person name="Nichols A."/>
            <person name="Cepeda A.J."/>
            <person name="Yan W."/>
            <person name="Fan B."/>
            <person name="Jiang Y."/>
            <person name="Adhikari A."/>
            <person name="Zheng C.-J."/>
            <person name="Schuster L."/>
            <person name="Cowan T.M."/>
            <person name="Smanski M.J."/>
            <person name="Chevrette M.G."/>
            <person name="De Carvalho L.P.S."/>
            <person name="Shen B."/>
        </authorList>
    </citation>
    <scope>NUCLEOTIDE SEQUENCE [LARGE SCALE GENOMIC DNA]</scope>
    <source>
        <strain evidence="1 2">NPDC000140</strain>
    </source>
</reference>
<gene>
    <name evidence="1" type="ORF">ACFY3B_01565</name>
</gene>
<sequence>MAGRLTLVAVVEFTVGAEAAGRRYEDAVLALLGRHGGWLERRLRGTDGQTEVHVIRFDSRAGYESFLVDPDRAALRGELGEAAPTTRVIEVREG</sequence>
<keyword evidence="2" id="KW-1185">Reference proteome</keyword>
<comment type="caution">
    <text evidence="1">The sequence shown here is derived from an EMBL/GenBank/DDBJ whole genome shotgun (WGS) entry which is preliminary data.</text>
</comment>
<evidence type="ECO:0008006" key="3">
    <source>
        <dbReference type="Google" id="ProtNLM"/>
    </source>
</evidence>
<dbReference type="EMBL" id="JBIAZM010000001">
    <property type="protein sequence ID" value="MFF5198278.1"/>
    <property type="molecule type" value="Genomic_DNA"/>
</dbReference>
<dbReference type="GeneID" id="95373048"/>
<evidence type="ECO:0000313" key="1">
    <source>
        <dbReference type="EMBL" id="MFF5198278.1"/>
    </source>
</evidence>
<dbReference type="RefSeq" id="WP_210863933.1">
    <property type="nucleotide sequence ID" value="NZ_JBEZDH010000005.1"/>
</dbReference>
<proteinExistence type="predicted"/>